<dbReference type="RefSeq" id="WP_269966519.1">
    <property type="nucleotide sequence ID" value="NZ_JAKMUZ010000024.1"/>
</dbReference>
<dbReference type="Proteomes" id="UP001146439">
    <property type="component" value="Unassembled WGS sequence"/>
</dbReference>
<organism evidence="1 2">
    <name type="scientific">Corynebacterium yonathiae</name>
    <dbReference type="NCBI Taxonomy" id="2913504"/>
    <lineage>
        <taxon>Bacteria</taxon>
        <taxon>Bacillati</taxon>
        <taxon>Actinomycetota</taxon>
        <taxon>Actinomycetes</taxon>
        <taxon>Mycobacteriales</taxon>
        <taxon>Corynebacteriaceae</taxon>
        <taxon>Corynebacterium</taxon>
    </lineage>
</organism>
<accession>A0A9X3RQ55</accession>
<comment type="caution">
    <text evidence="1">The sequence shown here is derived from an EMBL/GenBank/DDBJ whole genome shotgun (WGS) entry which is preliminary data.</text>
</comment>
<proteinExistence type="predicted"/>
<gene>
    <name evidence="1" type="ORF">L8V22_10735</name>
</gene>
<reference evidence="1" key="1">
    <citation type="submission" date="2022-02" db="EMBL/GenBank/DDBJ databases">
        <title>Corynebacterium sp. from urogenital microbiome.</title>
        <authorList>
            <person name="Cappelli E.A."/>
            <person name="Ribeiro T.G."/>
            <person name="Peixe L."/>
        </authorList>
    </citation>
    <scope>NUCLEOTIDE SEQUENCE</scope>
    <source>
        <strain evidence="1">C21Ua_68</strain>
    </source>
</reference>
<evidence type="ECO:0000313" key="2">
    <source>
        <dbReference type="Proteomes" id="UP001146439"/>
    </source>
</evidence>
<dbReference type="EMBL" id="JAKMUZ010000024">
    <property type="protein sequence ID" value="MCZ9297018.1"/>
    <property type="molecule type" value="Genomic_DNA"/>
</dbReference>
<name>A0A9X3RQ55_9CORY</name>
<evidence type="ECO:0000313" key="1">
    <source>
        <dbReference type="EMBL" id="MCZ9297018.1"/>
    </source>
</evidence>
<sequence>MVAALGCAVGVSHAVGVAQVAFLAGFEGGFPFRFGFGFGALAEFLTFAAIFLDPFAGWDVLVLGASSACGVSRR</sequence>
<protein>
    <submittedName>
        <fullName evidence="1">Uncharacterized protein</fullName>
    </submittedName>
</protein>
<dbReference type="AlphaFoldDB" id="A0A9X3RQ55"/>